<organism evidence="2 3">
    <name type="scientific">Methylocystis iwaonis</name>
    <dbReference type="NCBI Taxonomy" id="2885079"/>
    <lineage>
        <taxon>Bacteria</taxon>
        <taxon>Pseudomonadati</taxon>
        <taxon>Pseudomonadota</taxon>
        <taxon>Alphaproteobacteria</taxon>
        <taxon>Hyphomicrobiales</taxon>
        <taxon>Methylocystaceae</taxon>
        <taxon>Methylocystis</taxon>
    </lineage>
</organism>
<evidence type="ECO:0008006" key="4">
    <source>
        <dbReference type="Google" id="ProtNLM"/>
    </source>
</evidence>
<evidence type="ECO:0000313" key="3">
    <source>
        <dbReference type="Proteomes" id="UP001317629"/>
    </source>
</evidence>
<protein>
    <recommendedName>
        <fullName evidence="4">DUF1269 domain-containing protein</fullName>
    </recommendedName>
</protein>
<keyword evidence="1" id="KW-1133">Transmembrane helix</keyword>
<name>A0ABN6VES1_9HYPH</name>
<dbReference type="EMBL" id="AP027142">
    <property type="protein sequence ID" value="BDV34110.1"/>
    <property type="molecule type" value="Genomic_DNA"/>
</dbReference>
<dbReference type="Proteomes" id="UP001317629">
    <property type="component" value="Chromosome"/>
</dbReference>
<accession>A0ABN6VES1</accession>
<dbReference type="RefSeq" id="WP_202072760.1">
    <property type="nucleotide sequence ID" value="NZ_AP027142.1"/>
</dbReference>
<keyword evidence="3" id="KW-1185">Reference proteome</keyword>
<reference evidence="2 3" key="1">
    <citation type="journal article" date="2023" name="Int. J. Syst. Evol. Microbiol.">
        <title>Methylocystis iwaonis sp. nov., a type II methane-oxidizing bacterium from surface soil of a rice paddy field in Japan, and emended description of the genus Methylocystis (ex Whittenbury et al. 1970) Bowman et al. 1993.</title>
        <authorList>
            <person name="Kaise H."/>
            <person name="Sawadogo J.B."/>
            <person name="Alam M.S."/>
            <person name="Ueno C."/>
            <person name="Dianou D."/>
            <person name="Shinjo R."/>
            <person name="Asakawa S."/>
        </authorList>
    </citation>
    <scope>NUCLEOTIDE SEQUENCE [LARGE SCALE GENOMIC DNA]</scope>
    <source>
        <strain evidence="2 3">SS37A-Re</strain>
    </source>
</reference>
<evidence type="ECO:0000256" key="1">
    <source>
        <dbReference type="SAM" id="Phobius"/>
    </source>
</evidence>
<sequence length="191" mass="19257">METQKALTPEQRGELREVVGVFDNLDQMQSAIDDLLVDGFDQATISVLAPQAVVREALGDSSLSAEKLGGSAAAPHGAYIDPEARNEAKAGLIGALFYIGAVGGAGMALAAGGTLGAAIAAALALGGGGGIIGATLAQLLGSAEATWVKAQMAHGGMLLWARAWDEAKEKIAIDVMQKNGGHDVHARSAAA</sequence>
<feature type="transmembrane region" description="Helical" evidence="1">
    <location>
        <begin position="117"/>
        <end position="140"/>
    </location>
</feature>
<feature type="transmembrane region" description="Helical" evidence="1">
    <location>
        <begin position="90"/>
        <end position="111"/>
    </location>
</feature>
<proteinExistence type="predicted"/>
<gene>
    <name evidence="2" type="ORF">SS37A_16390</name>
</gene>
<keyword evidence="1" id="KW-0472">Membrane</keyword>
<evidence type="ECO:0000313" key="2">
    <source>
        <dbReference type="EMBL" id="BDV34110.1"/>
    </source>
</evidence>
<keyword evidence="1" id="KW-0812">Transmembrane</keyword>